<dbReference type="SUPFAM" id="SSF49265">
    <property type="entry name" value="Fibronectin type III"/>
    <property type="match status" value="1"/>
</dbReference>
<feature type="domain" description="DH" evidence="12">
    <location>
        <begin position="171"/>
        <end position="349"/>
    </location>
</feature>
<dbReference type="CDD" id="cd13325">
    <property type="entry name" value="PH_unc89"/>
    <property type="match status" value="1"/>
</dbReference>
<keyword evidence="3" id="KW-0728">SH3 domain</keyword>
<dbReference type="Pfam" id="PF07679">
    <property type="entry name" value="I-set"/>
    <property type="match status" value="21"/>
</dbReference>
<feature type="region of interest" description="Disordered" evidence="10">
    <location>
        <begin position="3261"/>
        <end position="3288"/>
    </location>
</feature>
<dbReference type="FunFam" id="2.60.40.10:FF:001036">
    <property type="entry name" value="Muscle M-line assembly protein unc-89"/>
    <property type="match status" value="1"/>
</dbReference>
<dbReference type="InterPro" id="IPR011009">
    <property type="entry name" value="Kinase-like_dom_sf"/>
</dbReference>
<proteinExistence type="inferred from homology"/>
<dbReference type="FunFam" id="2.60.40.10:FF:000344">
    <property type="entry name" value="Muscle M-line assembly protein unc-89"/>
    <property type="match status" value="1"/>
</dbReference>
<dbReference type="GO" id="GO:0031430">
    <property type="term" value="C:M band"/>
    <property type="evidence" value="ECO:0007669"/>
    <property type="project" value="UniProtKB-ARBA"/>
</dbReference>
<dbReference type="InterPro" id="IPR013783">
    <property type="entry name" value="Ig-like_fold"/>
</dbReference>
<organism evidence="16">
    <name type="scientific">Cuerna arida</name>
    <dbReference type="NCBI Taxonomy" id="1464854"/>
    <lineage>
        <taxon>Eukaryota</taxon>
        <taxon>Metazoa</taxon>
        <taxon>Ecdysozoa</taxon>
        <taxon>Arthropoda</taxon>
        <taxon>Hexapoda</taxon>
        <taxon>Insecta</taxon>
        <taxon>Pterygota</taxon>
        <taxon>Neoptera</taxon>
        <taxon>Paraneoptera</taxon>
        <taxon>Hemiptera</taxon>
        <taxon>Auchenorrhyncha</taxon>
        <taxon>Membracoidea</taxon>
        <taxon>Cicadellidae</taxon>
        <taxon>Cicadellinae</taxon>
        <taxon>Proconiini</taxon>
        <taxon>Cuerna</taxon>
    </lineage>
</organism>
<protein>
    <recommendedName>
        <fullName evidence="17">Obscurin</fullName>
    </recommendedName>
</protein>
<dbReference type="InterPro" id="IPR013098">
    <property type="entry name" value="Ig_I-set"/>
</dbReference>
<evidence type="ECO:0000256" key="3">
    <source>
        <dbReference type="ARBA" id="ARBA00022443"/>
    </source>
</evidence>
<feature type="domain" description="Protein kinase" evidence="13">
    <location>
        <begin position="3666"/>
        <end position="3920"/>
    </location>
</feature>
<feature type="compositionally biased region" description="Basic and acidic residues" evidence="10">
    <location>
        <begin position="529"/>
        <end position="628"/>
    </location>
</feature>
<evidence type="ECO:0000259" key="11">
    <source>
        <dbReference type="PROSITE" id="PS50003"/>
    </source>
</evidence>
<feature type="domain" description="Fibronectin type-III" evidence="15">
    <location>
        <begin position="3519"/>
        <end position="3613"/>
    </location>
</feature>
<feature type="domain" description="Ig-like" evidence="14">
    <location>
        <begin position="1093"/>
        <end position="1182"/>
    </location>
</feature>
<dbReference type="FunFam" id="2.60.40.10:FF:001381">
    <property type="entry name" value="Uncharacterized protein, isoform C"/>
    <property type="match status" value="1"/>
</dbReference>
<feature type="domain" description="Ig-like" evidence="14">
    <location>
        <begin position="2259"/>
        <end position="2349"/>
    </location>
</feature>
<dbReference type="CDD" id="cd00160">
    <property type="entry name" value="RhoGEF"/>
    <property type="match status" value="1"/>
</dbReference>
<feature type="domain" description="Ig-like" evidence="14">
    <location>
        <begin position="2456"/>
        <end position="2547"/>
    </location>
</feature>
<evidence type="ECO:0000259" key="13">
    <source>
        <dbReference type="PROSITE" id="PS50011"/>
    </source>
</evidence>
<dbReference type="GO" id="GO:0005524">
    <property type="term" value="F:ATP binding"/>
    <property type="evidence" value="ECO:0007669"/>
    <property type="project" value="UniProtKB-KW"/>
</dbReference>
<feature type="domain" description="Ig-like" evidence="14">
    <location>
        <begin position="1863"/>
        <end position="1954"/>
    </location>
</feature>
<feature type="domain" description="Ig-like" evidence="14">
    <location>
        <begin position="1282"/>
        <end position="1374"/>
    </location>
</feature>
<dbReference type="InterPro" id="IPR003598">
    <property type="entry name" value="Ig_sub2"/>
</dbReference>
<dbReference type="InterPro" id="IPR003961">
    <property type="entry name" value="FN3_dom"/>
</dbReference>
<evidence type="ECO:0000313" key="16">
    <source>
        <dbReference type="EMBL" id="JAS59438.1"/>
    </source>
</evidence>
<feature type="domain" description="Ig-like" evidence="14">
    <location>
        <begin position="2355"/>
        <end position="2443"/>
    </location>
</feature>
<keyword evidence="4" id="KW-0963">Cytoplasm</keyword>
<feature type="domain" description="Ig-like" evidence="14">
    <location>
        <begin position="966"/>
        <end position="1078"/>
    </location>
</feature>
<dbReference type="InterPro" id="IPR000219">
    <property type="entry name" value="DH_dom"/>
</dbReference>
<dbReference type="FunFam" id="2.60.40.10:FF:000940">
    <property type="entry name" value="Muscle M-line assembly protein unc-89"/>
    <property type="match status" value="1"/>
</dbReference>
<feature type="compositionally biased region" description="Basic and acidic residues" evidence="10">
    <location>
        <begin position="636"/>
        <end position="655"/>
    </location>
</feature>
<dbReference type="PANTHER" id="PTHR47633:SF3">
    <property type="entry name" value="STRIATED MUSCLE PREFERENTIALLY EXPRESSED PROTEIN KINASE"/>
    <property type="match status" value="1"/>
</dbReference>
<dbReference type="Pfam" id="PF00041">
    <property type="entry name" value="fn3"/>
    <property type="match status" value="2"/>
</dbReference>
<comment type="similarity">
    <text evidence="2">Belongs to the protein kinase superfamily. CAMK Ser/Thr protein kinase family.</text>
</comment>
<feature type="compositionally biased region" description="Low complexity" evidence="10">
    <location>
        <begin position="718"/>
        <end position="732"/>
    </location>
</feature>
<gene>
    <name evidence="16" type="ORF">g.43186</name>
</gene>
<dbReference type="SMART" id="SM00408">
    <property type="entry name" value="IGc2"/>
    <property type="match status" value="20"/>
</dbReference>
<dbReference type="FunFam" id="1.20.900.10:FF:000033">
    <property type="entry name" value="Muscle M-line assembly protein unc-89-like Protein"/>
    <property type="match status" value="1"/>
</dbReference>
<dbReference type="Gene3D" id="3.30.200.20">
    <property type="entry name" value="Phosphorylase Kinase, domain 1"/>
    <property type="match status" value="2"/>
</dbReference>
<dbReference type="Pfam" id="PF22697">
    <property type="entry name" value="SOS1_NGEF_PH"/>
    <property type="match status" value="1"/>
</dbReference>
<dbReference type="GO" id="GO:0005085">
    <property type="term" value="F:guanyl-nucleotide exchange factor activity"/>
    <property type="evidence" value="ECO:0007669"/>
    <property type="project" value="InterPro"/>
</dbReference>
<dbReference type="GO" id="GO:0045989">
    <property type="term" value="P:positive regulation of striated muscle contraction"/>
    <property type="evidence" value="ECO:0007669"/>
    <property type="project" value="UniProtKB-ARBA"/>
</dbReference>
<dbReference type="PANTHER" id="PTHR47633">
    <property type="entry name" value="IMMUNOGLOBULIN"/>
    <property type="match status" value="1"/>
</dbReference>
<dbReference type="PROSITE" id="PS50853">
    <property type="entry name" value="FN3"/>
    <property type="match status" value="2"/>
</dbReference>
<dbReference type="SMART" id="SM00409">
    <property type="entry name" value="IG"/>
    <property type="match status" value="21"/>
</dbReference>
<dbReference type="GO" id="GO:0007525">
    <property type="term" value="P:somatic muscle development"/>
    <property type="evidence" value="ECO:0007669"/>
    <property type="project" value="UniProtKB-ARBA"/>
</dbReference>
<dbReference type="Gene3D" id="2.60.40.10">
    <property type="entry name" value="Immunoglobulins"/>
    <property type="match status" value="23"/>
</dbReference>
<dbReference type="FunFam" id="2.60.40.10:FF:000032">
    <property type="entry name" value="palladin isoform X1"/>
    <property type="match status" value="2"/>
</dbReference>
<dbReference type="InterPro" id="IPR036116">
    <property type="entry name" value="FN3_sf"/>
</dbReference>
<dbReference type="FunFam" id="2.60.40.10:FF:000425">
    <property type="entry name" value="Myosin light chain kinase"/>
    <property type="match status" value="1"/>
</dbReference>
<dbReference type="Pfam" id="PF00621">
    <property type="entry name" value="RhoGEF"/>
    <property type="match status" value="1"/>
</dbReference>
<feature type="domain" description="Ig-like" evidence="14">
    <location>
        <begin position="3423"/>
        <end position="3507"/>
    </location>
</feature>
<name>A0A1B6GAH3_9HEMI</name>
<keyword evidence="7" id="KW-0067">ATP-binding</keyword>
<dbReference type="Gene3D" id="1.20.900.10">
    <property type="entry name" value="Dbl homology (DH) domain"/>
    <property type="match status" value="1"/>
</dbReference>
<dbReference type="InterPro" id="IPR011993">
    <property type="entry name" value="PH-like_dom_sf"/>
</dbReference>
<feature type="domain" description="Ig-like" evidence="14">
    <location>
        <begin position="2155"/>
        <end position="2245"/>
    </location>
</feature>
<feature type="domain" description="Ig-like" evidence="14">
    <location>
        <begin position="1187"/>
        <end position="1277"/>
    </location>
</feature>
<feature type="domain" description="Ig-like" evidence="14">
    <location>
        <begin position="1472"/>
        <end position="1559"/>
    </location>
</feature>
<evidence type="ECO:0000256" key="6">
    <source>
        <dbReference type="ARBA" id="ARBA00022741"/>
    </source>
</evidence>
<comment type="subcellular location">
    <subcellularLocation>
        <location evidence="1">Cytoplasm</location>
        <location evidence="1">Myofibril</location>
        <location evidence="1">Sarcomere</location>
        <location evidence="1">A band</location>
    </subcellularLocation>
</comment>
<feature type="domain" description="Ig-like" evidence="14">
    <location>
        <begin position="1668"/>
        <end position="1763"/>
    </location>
</feature>
<dbReference type="SMART" id="SM00325">
    <property type="entry name" value="RhoGEF"/>
    <property type="match status" value="1"/>
</dbReference>
<dbReference type="Pfam" id="PF00069">
    <property type="entry name" value="Pkinase"/>
    <property type="match status" value="2"/>
</dbReference>
<dbReference type="FunFam" id="2.60.40.10:FF:000145">
    <property type="entry name" value="Myosin light chain kinase, smooth muscle"/>
    <property type="match status" value="2"/>
</dbReference>
<accession>A0A1B6GAH3</accession>
<feature type="domain" description="Ig-like" evidence="14">
    <location>
        <begin position="1569"/>
        <end position="1658"/>
    </location>
</feature>
<dbReference type="InterPro" id="IPR035899">
    <property type="entry name" value="DBL_dom_sf"/>
</dbReference>
<dbReference type="InterPro" id="IPR007110">
    <property type="entry name" value="Ig-like_dom"/>
</dbReference>
<feature type="domain" description="Ig-like" evidence="14">
    <location>
        <begin position="1960"/>
        <end position="2050"/>
    </location>
</feature>
<sequence length="3986" mass="450108">MSKTNKRKDAFAQELSAVLGKRAMLSRESDPRPVKEGGDVIFTASQDYLASDLDSLSLHRGEQVIVLETTGVEVDSAKLELDDELCLGGEVGTLLDNPAARHKLAVRPRKRHTGSRQRDTSPSMVETEQKDARWLVQSIEDPMRQGWVPAGLLNTHEDSPEVLKTNDAKFSREVVIRELVETEEEFGRDVQQVIDAYLKPLDSPSVPRVVRDNKDVIFGNLKKIAEFHNTTLIEGLRYYAEQPHMLGKTFLRLERDFDKHVTYCRDEPAAQDFLLDNDEARDYFEELSQQLGDDKSLSEHLKLPVQRINDYQLLLRELVKYSTRLGEDTTDLGKALELMLAVPHRANDNKFISNIEGYHGNIHKLGRLLRHDWFCVTDRDGKSKERYLFLFKARILVCKVRRISEDRSVFVLKDIIRLPEVEVKDHKDDLRVFELHHKQPDFGNFPLTISAHKDRIKDAWLAEIRQHATDILALAEHAADDLRLQPTVDENKRIEPLQGIHIEPATPDQVIPLEPRDSKPQKAVLPKRYSPEPEKKIKEEKLAEKPAKAAEEPPEKKVKVEDKPVKVQDEPEKKVKAEEKPTKVPESDKKLKVEEKAAKVKEEQEKRVKEEKALEKPAKLHEEPKQAKTTDTPSTEVKESEKKLKEEKAPEKPTKPQETSVVSDKRKEDFELPSDKKVKFEDQDMDSFSSFNSRSSTKRVEEFRSVSSSTSQEVYVETSSTRSQMSSGMSSSRSIKVVEESAIVDGRTVASSREVIGGGTRHSAIQSSSSGGVTIEEIGSKQGVNVTSERRSSSGKPVFTKTIEGMSVKPGGNAVFECELEDRAKVIWLKDNKPLEDKLADRIRAVTKDDTKHRLEIKGCHESDTASYTARAEANGGVASCTAHLLVEELLKQEKNEGSKEPYFTISLHDTELLENTYLRFLIKVRGDPKPDVKFYKNDRLITVANERVEIIKTNADKGFYELIIPDVQQEDAGNYKCIASNVHGEVECQSNVTVTDDKKLFEGLEEADLLKPGEQPNFTWLRDGKPFDPEDRFKVLFKDDEDSLALVFQHVTPEDAGLYTCVASTTSGKISCSAELTVQGSVNQLMREPQKPKLTTEVKTQQTSVGGTAMLELKVEGFPKPEVKWTHDGKEVEAGGRFKFLHDEEESMSLVIKNVQSEDAGDYKIKAVNDLGEDTDVVHLTVKAPPKFKTKLTDVSCMASAEIKLRVEVEGCPQPDVTWYKDGKVIQKNSERVKTYNEVTGTYELVIDKATLDDTGSYSVVATNELSQTSEFCKVEVHSPPEFVKTMTKHLEVSENDTVTLQVKARGDPAPTVKWFKDGKELKHDGSHIQISEDGETKTLVVHKINRKDTGKYSCEISNIYGSNKDEGDMFVRCCPQFRTKLSDQKANEGDTNIEFTVNIEAFPKPNVRWFHNEVEITEKKTEFTRIEEGDNYKLIIKEVTTELSGKYTCKVSNELGKEETSSKFTVYSKPKFSKPLPKDVKVDEGASLTLQIEVEGTPEPTVKWFKNGQELTGDAHIKISRDTQRVENYNMTFTLVKVADGGEYEVRASNEMGTAITKTTVLVQTAPEILSSDMKDRTVYESLSTIFQVEAKGVPRPDAKWYKENEELKVDDHTKISEQGQKYVLELRKIRPGDAGFYKCKIINRLGEKVENAQLSVLSEASLREPKFKTPLKPQVVPKGDDVTFTAVLTADPVPDVKWTKDGHDIDARFTISSSNKDVQDGLQECTFTLNIPAGKHEDTGEYKIVATNKWGSAESSARLDMVFTPEIICFKDATGIPYEEVELVANILANPRPNITWLAGTKVVANNDHSIIENDTVAEVYKLTLKNLGTDDEGVYTVKASNNVGESSAQAKLTVHTEKPALLKQLDSQTIKDYHPVEFKIRATGVPRPQISWYKDDQKLESSSSLTIEHTTEGQACSTLSIPHFSPADVGQYTVKAANLAGEAESSAMLKMAQIPPSFAKTLDRSVDLAEGDTLDLKAKVDGSPMPSVKWLKDGEPLVPSERVKITVAPDGSVRLTIDNMQPADCGAYKLLAVNDNGESSSICAVAVQPEARHPKFTKDLSDTKALEGEPLKLEAQVVAFPQPEVKWTKDGHPLRASPHVILSSTPSGLVTLAIDKVKPEDAGSYELTVSNRLGDINTKAKVEVGQKEKKPTFLAQLQPVSVVEGFPAKMEVKVSGHPPPKISWFLDGKPIVPDGKHIKIVDGPDGQQSLVIDKASPQDAGTYSVTVNNPQGEITSQAPLAVTARAKKDAPEEPPNFPKGLRDAVADEDSPLTFSAPFLGNPVPDVTWTKDGVPLEPSSRISMTCDGTKVGLEINPCKPEDAGTYSCKLTNPLGEAKEEAKGTVRKIYQRPIFTQRFNDLQQLPTYDAKLTGRVTGVPKPEVTWYKDDKPISESDKYRLKRDGDTVCLYVQDCSPADTGIYKCVAYNREGEDTCKAELEVVDKLERKPKAEPPMFLKKIGDCEVFKGMTAKFTACAMGYPEPDVEWFRGNDKLFPSERIRIEREGTGLLRLSIIGVDPTLDVGQYRCRIFNPHGEESCEAHMVYDSLDIRPRKPIGEQYVDFDKYQKSGAPLPLSDRPIISRMTDRRLTLSWKPSIPIGPRDPVTYQVEMCELPSGEWFTARTGVRSCACDIANLEPFRDYKFRIRVENKYGVSDPSPFAQTYRQKLEPDPPKFIPYLPPGIDFRPETSPYFPKDFDIERPPHDGYAQAPKFLRQEHDAQYGVKNHNCNLFWFVYGYPKPKMTYFFNDEPIEMGGRYDSSYTRNGQATLFINKMLDRDVGLYEAVATNEHGVARQRVRLEIAEYPEFLQRPEETIVMVRRSGRIEARVIGVPYPEIKWYKDWQPLTSSSRIKMLAQPIHILSGFGGEKGNESTNKIQHIEPDLCILVINDAITKDEGLYSISARNVAGSISCSVMVRVEESEADYGYLTYSKGRNIRPKTKLLGDFYDLGDELGRGTQGITYHAVERLSGRNYAAKVMHGKGELRSFMRNELEMMNQLNHRKLIRLYDAYESPHTFTLVTEIASGGELLYNLTKQTFVTESEIAGYIRQILWGLEHMHDQNIAHLGLTPGDLLISHPGGDDLKICDFGLARRIAYARLAPLEYGMPEFVAPEIVKGEGVGFAADMWALGVITHLLLTGVSLFRGVDDRTTLTNVKENRWEFREDLWTNLSSEARDFVSKLLVYDAEGRLDVKAALRHPWLNRADKMPPNQYNITTDTLRNYYNLLKDWYSNASCRTWYRRMPLGGAYTHPSKMVYPPGREYTPDATPPPDRTHKSSTPRTWEDQIPSRQPLDYELGLIKSESHYQSGPDTYLLQLRDVDFPVRLREYMKVAADRCPLSRDYNDRDNPHIDWRMPVIRERRRFTDIMDEEIDDERKERINRYGSPDTYTLRRLRHELGTRPESHVEAEALLSARREGMAPFFREKPQILPIEEDKPAQLVCYAVGDPRPVVQWFKNDMVITESHRVKILEDDLGRSILRFGPAHAIDMGIYKVTARNKSGQTIARCRVVLAETPHAPDSPDASEISGNEILLRWKLPKIDGNSPIICYNVQYKESDAVDWIDAASNIDHEFYLVRNLKPNTSYQFRLASRNKIGWSEKGIPTKPIKTLEEGAPKIQLSRAMRHLQDIVEGGQEVALEVSKSHLDYRVEKSPIHWSQEQPTDKYNYISEISRGRFSVVVKGIDKTSDEVIVAKLLEYRPDTEVQVDAEFEAIRSLRHERIASLIEAYKPASNTVAVLIQEKLQGVDVLTYLSSRHEYTEQTVANIITQILDGLQYLHWRGYCHLDLQPDNVVMASVRSVEVKLVDFGAAQKVSKIGTVVKSLGHPEYTAPEVLNEESAYPQTDIWSVGVLTYVLLSGVSPFRGANKDETRQNINFVRFRFEHLFKELTQEATRFIMLVFKRHPHKRPTAEECHEHRWLLPTEFMIKRRDRAVFLGNRLKDFCEQYHAEKQQEMTKYESLTSTVRSMGPNVTRSNSIQEEILAVF</sequence>
<dbReference type="SUPFAM" id="SSF48726">
    <property type="entry name" value="Immunoglobulin"/>
    <property type="match status" value="21"/>
</dbReference>
<dbReference type="InterPro" id="IPR001849">
    <property type="entry name" value="PH_domain"/>
</dbReference>
<dbReference type="Gene3D" id="1.10.510.10">
    <property type="entry name" value="Transferase(Phosphotransferase) domain 1"/>
    <property type="match status" value="2"/>
</dbReference>
<keyword evidence="9" id="KW-0393">Immunoglobulin domain</keyword>
<feature type="region of interest" description="Disordered" evidence="10">
    <location>
        <begin position="496"/>
        <end position="732"/>
    </location>
</feature>
<dbReference type="SUPFAM" id="SSF56112">
    <property type="entry name" value="Protein kinase-like (PK-like)"/>
    <property type="match status" value="2"/>
</dbReference>
<dbReference type="PROSITE" id="PS50003">
    <property type="entry name" value="PH_DOMAIN"/>
    <property type="match status" value="1"/>
</dbReference>
<feature type="domain" description="Ig-like" evidence="14">
    <location>
        <begin position="1770"/>
        <end position="1857"/>
    </location>
</feature>
<evidence type="ECO:0000256" key="10">
    <source>
        <dbReference type="SAM" id="MobiDB-lite"/>
    </source>
</evidence>
<evidence type="ECO:0000256" key="2">
    <source>
        <dbReference type="ARBA" id="ARBA00006692"/>
    </source>
</evidence>
<feature type="region of interest" description="Disordered" evidence="10">
    <location>
        <begin position="99"/>
        <end position="129"/>
    </location>
</feature>
<dbReference type="GO" id="GO:0040017">
    <property type="term" value="P:positive regulation of locomotion"/>
    <property type="evidence" value="ECO:0007669"/>
    <property type="project" value="UniProtKB-ARBA"/>
</dbReference>
<dbReference type="FunFam" id="2.60.40.10:FF:000873">
    <property type="entry name" value="Muscle M-line assembly protein unc-89"/>
    <property type="match status" value="1"/>
</dbReference>
<dbReference type="PROSITE" id="PS50011">
    <property type="entry name" value="PROTEIN_KINASE_DOM"/>
    <property type="match status" value="2"/>
</dbReference>
<feature type="domain" description="Ig-like" evidence="14">
    <location>
        <begin position="2058"/>
        <end position="2147"/>
    </location>
</feature>
<evidence type="ECO:0008006" key="17">
    <source>
        <dbReference type="Google" id="ProtNLM"/>
    </source>
</evidence>
<dbReference type="FunFam" id="2.60.40.10:FF:000345">
    <property type="entry name" value="Muscle M-line assembly protein unc-89"/>
    <property type="match status" value="5"/>
</dbReference>
<feature type="domain" description="Fibronectin type-III" evidence="15">
    <location>
        <begin position="2574"/>
        <end position="2674"/>
    </location>
</feature>
<dbReference type="GO" id="GO:0045214">
    <property type="term" value="P:sarcomere organization"/>
    <property type="evidence" value="ECO:0007669"/>
    <property type="project" value="UniProtKB-ARBA"/>
</dbReference>
<dbReference type="FunFam" id="2.60.40.10:FF:000147">
    <property type="entry name" value="Myosin light chain kinase"/>
    <property type="match status" value="1"/>
</dbReference>
<evidence type="ECO:0000259" key="15">
    <source>
        <dbReference type="PROSITE" id="PS50853"/>
    </source>
</evidence>
<dbReference type="InterPro" id="IPR003599">
    <property type="entry name" value="Ig_sub"/>
</dbReference>
<keyword evidence="6" id="KW-0547">Nucleotide-binding</keyword>
<evidence type="ECO:0000256" key="4">
    <source>
        <dbReference type="ARBA" id="ARBA00022490"/>
    </source>
</evidence>
<dbReference type="InterPro" id="IPR055251">
    <property type="entry name" value="SOS1_NGEF_PH"/>
</dbReference>
<dbReference type="Gene3D" id="2.30.29.30">
    <property type="entry name" value="Pleckstrin-homology domain (PH domain)/Phosphotyrosine-binding domain (PTB)"/>
    <property type="match status" value="1"/>
</dbReference>
<dbReference type="SUPFAM" id="SSF50729">
    <property type="entry name" value="PH domain-like"/>
    <property type="match status" value="1"/>
</dbReference>
<dbReference type="PROSITE" id="PS50835">
    <property type="entry name" value="IG_LIKE"/>
    <property type="match status" value="17"/>
</dbReference>
<dbReference type="GO" id="GO:0060298">
    <property type="term" value="P:positive regulation of sarcomere organization"/>
    <property type="evidence" value="ECO:0007669"/>
    <property type="project" value="UniProtKB-ARBA"/>
</dbReference>
<keyword evidence="5" id="KW-0677">Repeat</keyword>
<evidence type="ECO:0000256" key="5">
    <source>
        <dbReference type="ARBA" id="ARBA00022737"/>
    </source>
</evidence>
<dbReference type="PROSITE" id="PS50010">
    <property type="entry name" value="DH_2"/>
    <property type="match status" value="1"/>
</dbReference>
<reference evidence="16" key="1">
    <citation type="submission" date="2015-11" db="EMBL/GenBank/DDBJ databases">
        <title>De novo transcriptome assembly of four potential Pierce s Disease insect vectors from Arizona vineyards.</title>
        <authorList>
            <person name="Tassone E.E."/>
        </authorList>
    </citation>
    <scope>NUCLEOTIDE SEQUENCE</scope>
</reference>
<feature type="compositionally biased region" description="Basic residues" evidence="10">
    <location>
        <begin position="100"/>
        <end position="115"/>
    </location>
</feature>
<evidence type="ECO:0000259" key="14">
    <source>
        <dbReference type="PROSITE" id="PS50835"/>
    </source>
</evidence>
<keyword evidence="8" id="KW-1015">Disulfide bond</keyword>
<feature type="domain" description="Ig-like" evidence="14">
    <location>
        <begin position="1377"/>
        <end position="1467"/>
    </location>
</feature>
<dbReference type="InterPro" id="IPR036179">
    <property type="entry name" value="Ig-like_dom_sf"/>
</dbReference>
<dbReference type="SUPFAM" id="SSF48065">
    <property type="entry name" value="DBL homology domain (DH-domain)"/>
    <property type="match status" value="1"/>
</dbReference>
<dbReference type="SMART" id="SM00233">
    <property type="entry name" value="PH"/>
    <property type="match status" value="1"/>
</dbReference>
<evidence type="ECO:0000256" key="9">
    <source>
        <dbReference type="ARBA" id="ARBA00023319"/>
    </source>
</evidence>
<dbReference type="CDD" id="cd00063">
    <property type="entry name" value="FN3"/>
    <property type="match status" value="2"/>
</dbReference>
<dbReference type="FunFam" id="2.60.40.10:FF:000107">
    <property type="entry name" value="Myosin, light chain kinase a"/>
    <property type="match status" value="3"/>
</dbReference>
<dbReference type="EMBL" id="GECZ01010331">
    <property type="protein sequence ID" value="JAS59438.1"/>
    <property type="molecule type" value="Transcribed_RNA"/>
</dbReference>
<dbReference type="SMART" id="SM00060">
    <property type="entry name" value="FN3"/>
    <property type="match status" value="2"/>
</dbReference>
<dbReference type="FunFam" id="2.60.40.10:FF:000802">
    <property type="entry name" value="Muscle M-line assembly protein unc-89"/>
    <property type="match status" value="1"/>
</dbReference>
<evidence type="ECO:0000256" key="7">
    <source>
        <dbReference type="ARBA" id="ARBA00022840"/>
    </source>
</evidence>
<evidence type="ECO:0000259" key="12">
    <source>
        <dbReference type="PROSITE" id="PS50010"/>
    </source>
</evidence>
<dbReference type="FunFam" id="2.30.29.30:FF:000519">
    <property type="entry name" value="Muscle M-line assembly protein unc-89-like Protein"/>
    <property type="match status" value="1"/>
</dbReference>
<evidence type="ECO:0000256" key="8">
    <source>
        <dbReference type="ARBA" id="ARBA00023157"/>
    </source>
</evidence>
<dbReference type="GO" id="GO:0004672">
    <property type="term" value="F:protein kinase activity"/>
    <property type="evidence" value="ECO:0007669"/>
    <property type="project" value="InterPro"/>
</dbReference>
<evidence type="ECO:0000256" key="1">
    <source>
        <dbReference type="ARBA" id="ARBA00004161"/>
    </source>
</evidence>
<dbReference type="InterPro" id="IPR000719">
    <property type="entry name" value="Prot_kinase_dom"/>
</dbReference>
<feature type="domain" description="Protein kinase" evidence="13">
    <location>
        <begin position="2951"/>
        <end position="3204"/>
    </location>
</feature>
<feature type="compositionally biased region" description="Basic and acidic residues" evidence="10">
    <location>
        <begin position="663"/>
        <end position="682"/>
    </location>
</feature>
<feature type="domain" description="PH" evidence="11">
    <location>
        <begin position="361"/>
        <end position="469"/>
    </location>
</feature>